<reference evidence="2" key="1">
    <citation type="journal article" date="2017" name="Nat. Ecol. Evol.">
        <title>Genome expansion and lineage-specific genetic innovations in the forest pathogenic fungi Armillaria.</title>
        <authorList>
            <person name="Sipos G."/>
            <person name="Prasanna A.N."/>
            <person name="Walter M.C."/>
            <person name="O'Connor E."/>
            <person name="Balint B."/>
            <person name="Krizsan K."/>
            <person name="Kiss B."/>
            <person name="Hess J."/>
            <person name="Varga T."/>
            <person name="Slot J."/>
            <person name="Riley R."/>
            <person name="Boka B."/>
            <person name="Rigling D."/>
            <person name="Barry K."/>
            <person name="Lee J."/>
            <person name="Mihaltcheva S."/>
            <person name="LaButti K."/>
            <person name="Lipzen A."/>
            <person name="Waldron R."/>
            <person name="Moloney N.M."/>
            <person name="Sperisen C."/>
            <person name="Kredics L."/>
            <person name="Vagvoelgyi C."/>
            <person name="Patrignani A."/>
            <person name="Fitzpatrick D."/>
            <person name="Nagy I."/>
            <person name="Doyle S."/>
            <person name="Anderson J.B."/>
            <person name="Grigoriev I.V."/>
            <person name="Gueldener U."/>
            <person name="Muensterkoetter M."/>
            <person name="Nagy L.G."/>
        </authorList>
    </citation>
    <scope>NUCLEOTIDE SEQUENCE [LARGE SCALE GENOMIC DNA]</scope>
    <source>
        <strain evidence="2">28-4</strain>
    </source>
</reference>
<name>A0A2H3B3S1_9AGAR</name>
<evidence type="ECO:0000313" key="2">
    <source>
        <dbReference type="Proteomes" id="UP000218334"/>
    </source>
</evidence>
<sequence length="76" mass="8691">MNEGSDFVINRVLRTSTLQAHERASEIAEIAINQPQTRHQVLKPWFMTKSESHSSLAPNTCYCQAVCKQLYLDTRP</sequence>
<dbReference type="Proteomes" id="UP000218334">
    <property type="component" value="Unassembled WGS sequence"/>
</dbReference>
<protein>
    <submittedName>
        <fullName evidence="1">Uncharacterized protein</fullName>
    </submittedName>
</protein>
<evidence type="ECO:0000313" key="1">
    <source>
        <dbReference type="EMBL" id="PBK65515.1"/>
    </source>
</evidence>
<proteinExistence type="predicted"/>
<organism evidence="1 2">
    <name type="scientific">Armillaria solidipes</name>
    <dbReference type="NCBI Taxonomy" id="1076256"/>
    <lineage>
        <taxon>Eukaryota</taxon>
        <taxon>Fungi</taxon>
        <taxon>Dikarya</taxon>
        <taxon>Basidiomycota</taxon>
        <taxon>Agaricomycotina</taxon>
        <taxon>Agaricomycetes</taxon>
        <taxon>Agaricomycetidae</taxon>
        <taxon>Agaricales</taxon>
        <taxon>Marasmiineae</taxon>
        <taxon>Physalacriaceae</taxon>
        <taxon>Armillaria</taxon>
    </lineage>
</organism>
<keyword evidence="2" id="KW-1185">Reference proteome</keyword>
<dbReference type="AlphaFoldDB" id="A0A2H3B3S1"/>
<gene>
    <name evidence="1" type="ORF">ARMSODRAFT_961196</name>
</gene>
<accession>A0A2H3B3S1</accession>
<dbReference type="EMBL" id="KZ293445">
    <property type="protein sequence ID" value="PBK65515.1"/>
    <property type="molecule type" value="Genomic_DNA"/>
</dbReference>